<protein>
    <submittedName>
        <fullName evidence="2">Uncharacterized protein</fullName>
    </submittedName>
</protein>
<proteinExistence type="predicted"/>
<keyword evidence="1" id="KW-0472">Membrane</keyword>
<sequence length="32" mass="3707">MLIEIKKKVKNIYILIFIIIIIFYKGLAPLSG</sequence>
<dbReference type="EMBL" id="MN738842">
    <property type="protein sequence ID" value="QHT27780.1"/>
    <property type="molecule type" value="Genomic_DNA"/>
</dbReference>
<dbReference type="AlphaFoldDB" id="A0A6C0EHC0"/>
<name>A0A6C0EHC0_9ZZZZ</name>
<reference evidence="2" key="1">
    <citation type="journal article" date="2020" name="Nature">
        <title>Giant virus diversity and host interactions through global metagenomics.</title>
        <authorList>
            <person name="Schulz F."/>
            <person name="Roux S."/>
            <person name="Paez-Espino D."/>
            <person name="Jungbluth S."/>
            <person name="Walsh D.A."/>
            <person name="Denef V.J."/>
            <person name="McMahon K.D."/>
            <person name="Konstantinidis K.T."/>
            <person name="Eloe-Fadrosh E.A."/>
            <person name="Kyrpides N.C."/>
            <person name="Woyke T."/>
        </authorList>
    </citation>
    <scope>NUCLEOTIDE SEQUENCE</scope>
    <source>
        <strain evidence="2">GVMAG-M-3300000115-19</strain>
    </source>
</reference>
<organism evidence="2">
    <name type="scientific">viral metagenome</name>
    <dbReference type="NCBI Taxonomy" id="1070528"/>
    <lineage>
        <taxon>unclassified sequences</taxon>
        <taxon>metagenomes</taxon>
        <taxon>organismal metagenomes</taxon>
    </lineage>
</organism>
<keyword evidence="1" id="KW-1133">Transmembrane helix</keyword>
<accession>A0A6C0EHC0</accession>
<keyword evidence="1" id="KW-0812">Transmembrane</keyword>
<feature type="transmembrane region" description="Helical" evidence="1">
    <location>
        <begin position="12"/>
        <end position="30"/>
    </location>
</feature>
<evidence type="ECO:0000256" key="1">
    <source>
        <dbReference type="SAM" id="Phobius"/>
    </source>
</evidence>
<evidence type="ECO:0000313" key="2">
    <source>
        <dbReference type="EMBL" id="QHT27780.1"/>
    </source>
</evidence>